<feature type="region of interest" description="Disordered" evidence="5">
    <location>
        <begin position="55"/>
        <end position="83"/>
    </location>
</feature>
<dbReference type="SUPFAM" id="SSF57701">
    <property type="entry name" value="Zn2/Cys6 DNA-binding domain"/>
    <property type="match status" value="1"/>
</dbReference>
<dbReference type="PROSITE" id="PS00463">
    <property type="entry name" value="ZN2_CY6_FUNGAL_1"/>
    <property type="match status" value="1"/>
</dbReference>
<dbReference type="InterPro" id="IPR021858">
    <property type="entry name" value="Fun_TF"/>
</dbReference>
<evidence type="ECO:0000313" key="7">
    <source>
        <dbReference type="EMBL" id="PYI26142.1"/>
    </source>
</evidence>
<keyword evidence="1" id="KW-0805">Transcription regulation</keyword>
<keyword evidence="4" id="KW-0539">Nucleus</keyword>
<keyword evidence="3" id="KW-0804">Transcription</keyword>
<dbReference type="InterPro" id="IPR001138">
    <property type="entry name" value="Zn2Cys6_DnaBD"/>
</dbReference>
<dbReference type="Gene3D" id="4.10.240.10">
    <property type="entry name" value="Zn(2)-C6 fungal-type DNA-binding domain"/>
    <property type="match status" value="1"/>
</dbReference>
<dbReference type="PROSITE" id="PS50048">
    <property type="entry name" value="ZN2_CY6_FUNGAL_2"/>
    <property type="match status" value="1"/>
</dbReference>
<evidence type="ECO:0000256" key="1">
    <source>
        <dbReference type="ARBA" id="ARBA00023015"/>
    </source>
</evidence>
<dbReference type="SMART" id="SM00066">
    <property type="entry name" value="GAL4"/>
    <property type="match status" value="1"/>
</dbReference>
<feature type="domain" description="Zn(2)-C6 fungal-type" evidence="6">
    <location>
        <begin position="10"/>
        <end position="38"/>
    </location>
</feature>
<reference evidence="7 8" key="1">
    <citation type="submission" date="2018-02" db="EMBL/GenBank/DDBJ databases">
        <title>The genomes of Aspergillus section Nigri reveals drivers in fungal speciation.</title>
        <authorList>
            <consortium name="DOE Joint Genome Institute"/>
            <person name="Vesth T.C."/>
            <person name="Nybo J."/>
            <person name="Theobald S."/>
            <person name="Brandl J."/>
            <person name="Frisvad J.C."/>
            <person name="Nielsen K.F."/>
            <person name="Lyhne E.K."/>
            <person name="Kogle M.E."/>
            <person name="Kuo A."/>
            <person name="Riley R."/>
            <person name="Clum A."/>
            <person name="Nolan M."/>
            <person name="Lipzen A."/>
            <person name="Salamov A."/>
            <person name="Henrissat B."/>
            <person name="Wiebenga A."/>
            <person name="De vries R.P."/>
            <person name="Grigoriev I.V."/>
            <person name="Mortensen U.H."/>
            <person name="Andersen M.R."/>
            <person name="Baker S.E."/>
        </authorList>
    </citation>
    <scope>NUCLEOTIDE SEQUENCE [LARGE SCALE GENOMIC DNA]</scope>
    <source>
        <strain evidence="7 8">CBS 114.80</strain>
    </source>
</reference>
<dbReference type="Pfam" id="PF11951">
    <property type="entry name" value="Fungal_trans_2"/>
    <property type="match status" value="1"/>
</dbReference>
<evidence type="ECO:0000259" key="6">
    <source>
        <dbReference type="PROSITE" id="PS50048"/>
    </source>
</evidence>
<keyword evidence="8" id="KW-1185">Reference proteome</keyword>
<evidence type="ECO:0000313" key="8">
    <source>
        <dbReference type="Proteomes" id="UP000248817"/>
    </source>
</evidence>
<protein>
    <submittedName>
        <fullName evidence="7">Zn(II)2Cys6 transcription factor</fullName>
    </submittedName>
</protein>
<feature type="compositionally biased region" description="Basic and acidic residues" evidence="5">
    <location>
        <begin position="68"/>
        <end position="78"/>
    </location>
</feature>
<dbReference type="CDD" id="cd00067">
    <property type="entry name" value="GAL4"/>
    <property type="match status" value="1"/>
</dbReference>
<evidence type="ECO:0000256" key="4">
    <source>
        <dbReference type="ARBA" id="ARBA00023242"/>
    </source>
</evidence>
<dbReference type="GO" id="GO:0008270">
    <property type="term" value="F:zinc ion binding"/>
    <property type="evidence" value="ECO:0007669"/>
    <property type="project" value="InterPro"/>
</dbReference>
<sequence length="511" mass="55929">MVYGGKPSTGCYLCRKRKIKCDEGHPGCRNCAVYGESCPGYRPDTIFKIETGQVKGSRKGNKPCPAHGVRERATDDNPRMSSLSIYRNPGSPWEERAVCFFFDQYTACDKPEGGSHLGFIPRLYAGCQGPGAVEPASSCLRLAVDAAALLTLGNQVKAPSLVTQARHRLALAVQGLRRALDSPVERVKDNTFAAVVILALFEDISGERNGLASSHTVGFEALMKLRGESLLNEHGLDMFTFAYAHTRIEALLLRQKPRFSTRDLVMRLDPADPLQRLIMVVNELDPLSLENPLSSDTTDPGVITTLASRIEIYRALDSELAEWSRSLPTSWLPHACRSHTGEDILTYQGQFLASIWSYYHALRILLQVTILEFLQTLTSIVRSSGIQREAVRQKAEGSRLIQSLIGDTCRAIPFAVGAIDQLGNPLASPGASQIRAFNVYHMIWPLWYILTCGHATPAQAQQIRRALAEKGSEVGIKLALVLAGEGGQGVMPLMLGSFAPGSEPRLALECL</sequence>
<dbReference type="InterPro" id="IPR053175">
    <property type="entry name" value="DHMBA_Reg_Transcription_Factor"/>
</dbReference>
<dbReference type="GO" id="GO:0009893">
    <property type="term" value="P:positive regulation of metabolic process"/>
    <property type="evidence" value="ECO:0007669"/>
    <property type="project" value="UniProtKB-ARBA"/>
</dbReference>
<dbReference type="PANTHER" id="PTHR38791:SF12">
    <property type="entry name" value="TRANSCRIPTION FACTOR DOMAIN-CONTAINING PROTEIN-RELATED"/>
    <property type="match status" value="1"/>
</dbReference>
<dbReference type="Pfam" id="PF00172">
    <property type="entry name" value="Zn_clus"/>
    <property type="match status" value="1"/>
</dbReference>
<dbReference type="EMBL" id="KZ825610">
    <property type="protein sequence ID" value="PYI26142.1"/>
    <property type="molecule type" value="Genomic_DNA"/>
</dbReference>
<name>A0A2V5HTW7_9EURO</name>
<keyword evidence="2" id="KW-0238">DNA-binding</keyword>
<dbReference type="InterPro" id="IPR036864">
    <property type="entry name" value="Zn2-C6_fun-type_DNA-bd_sf"/>
</dbReference>
<evidence type="ECO:0000256" key="5">
    <source>
        <dbReference type="SAM" id="MobiDB-lite"/>
    </source>
</evidence>
<gene>
    <name evidence="7" type="ORF">BP00DRAFT_430630</name>
</gene>
<evidence type="ECO:0000256" key="2">
    <source>
        <dbReference type="ARBA" id="ARBA00023125"/>
    </source>
</evidence>
<dbReference type="GO" id="GO:0003677">
    <property type="term" value="F:DNA binding"/>
    <property type="evidence" value="ECO:0007669"/>
    <property type="project" value="UniProtKB-KW"/>
</dbReference>
<accession>A0A2V5HTW7</accession>
<dbReference type="GO" id="GO:0000981">
    <property type="term" value="F:DNA-binding transcription factor activity, RNA polymerase II-specific"/>
    <property type="evidence" value="ECO:0007669"/>
    <property type="project" value="InterPro"/>
</dbReference>
<dbReference type="AlphaFoldDB" id="A0A2V5HTW7"/>
<dbReference type="Proteomes" id="UP000248817">
    <property type="component" value="Unassembled WGS sequence"/>
</dbReference>
<dbReference type="PANTHER" id="PTHR38791">
    <property type="entry name" value="ZN(II)2CYS6 TRANSCRIPTION FACTOR (EUROFUNG)-RELATED-RELATED"/>
    <property type="match status" value="1"/>
</dbReference>
<proteinExistence type="predicted"/>
<organism evidence="7 8">
    <name type="scientific">Aspergillus indologenus CBS 114.80</name>
    <dbReference type="NCBI Taxonomy" id="1450541"/>
    <lineage>
        <taxon>Eukaryota</taxon>
        <taxon>Fungi</taxon>
        <taxon>Dikarya</taxon>
        <taxon>Ascomycota</taxon>
        <taxon>Pezizomycotina</taxon>
        <taxon>Eurotiomycetes</taxon>
        <taxon>Eurotiomycetidae</taxon>
        <taxon>Eurotiales</taxon>
        <taxon>Aspergillaceae</taxon>
        <taxon>Aspergillus</taxon>
        <taxon>Aspergillus subgen. Circumdati</taxon>
    </lineage>
</organism>
<evidence type="ECO:0000256" key="3">
    <source>
        <dbReference type="ARBA" id="ARBA00023163"/>
    </source>
</evidence>